<gene>
    <name evidence="1" type="ORF">KDW95_15255</name>
</gene>
<reference evidence="1" key="1">
    <citation type="submission" date="2021-04" db="EMBL/GenBank/DDBJ databases">
        <title>Oceanospirillales bacteria with DddD are important DMSP degraders in coastal seawater.</title>
        <authorList>
            <person name="Liu J."/>
        </authorList>
    </citation>
    <scope>NUCLEOTIDE SEQUENCE</scope>
    <source>
        <strain evidence="1">D13-1</strain>
    </source>
</reference>
<organism evidence="1 2">
    <name type="scientific">Marinobacterium rhizophilum</name>
    <dbReference type="NCBI Taxonomy" id="420402"/>
    <lineage>
        <taxon>Bacteria</taxon>
        <taxon>Pseudomonadati</taxon>
        <taxon>Pseudomonadota</taxon>
        <taxon>Gammaproteobacteria</taxon>
        <taxon>Oceanospirillales</taxon>
        <taxon>Oceanospirillaceae</taxon>
        <taxon>Marinobacterium</taxon>
    </lineage>
</organism>
<dbReference type="PANTHER" id="PTHR20974:SF0">
    <property type="entry name" value="UPF0585 PROTEIN CG18661"/>
    <property type="match status" value="1"/>
</dbReference>
<name>A0ABY5HTF7_9GAMM</name>
<dbReference type="PANTHER" id="PTHR20974">
    <property type="entry name" value="UPF0585 PROTEIN CG18661"/>
    <property type="match status" value="1"/>
</dbReference>
<evidence type="ECO:0000313" key="1">
    <source>
        <dbReference type="EMBL" id="UTW14435.1"/>
    </source>
</evidence>
<protein>
    <submittedName>
        <fullName evidence="1">DUF938 domain-containing protein</fullName>
    </submittedName>
</protein>
<dbReference type="Proteomes" id="UP001058461">
    <property type="component" value="Chromosome"/>
</dbReference>
<evidence type="ECO:0000313" key="2">
    <source>
        <dbReference type="Proteomes" id="UP001058461"/>
    </source>
</evidence>
<dbReference type="Pfam" id="PF06080">
    <property type="entry name" value="DUF938"/>
    <property type="match status" value="1"/>
</dbReference>
<dbReference type="InterPro" id="IPR029063">
    <property type="entry name" value="SAM-dependent_MTases_sf"/>
</dbReference>
<keyword evidence="2" id="KW-1185">Reference proteome</keyword>
<dbReference type="CDD" id="cd02440">
    <property type="entry name" value="AdoMet_MTases"/>
    <property type="match status" value="1"/>
</dbReference>
<dbReference type="Gene3D" id="3.40.50.150">
    <property type="entry name" value="Vaccinia Virus protein VP39"/>
    <property type="match status" value="1"/>
</dbReference>
<dbReference type="SUPFAM" id="SSF53335">
    <property type="entry name" value="S-adenosyl-L-methionine-dependent methyltransferases"/>
    <property type="match status" value="1"/>
</dbReference>
<dbReference type="EMBL" id="CP073347">
    <property type="protein sequence ID" value="UTW14435.1"/>
    <property type="molecule type" value="Genomic_DNA"/>
</dbReference>
<dbReference type="InterPro" id="IPR010342">
    <property type="entry name" value="DUF938"/>
</dbReference>
<accession>A0ABY5HTF7</accession>
<sequence>MNWLNYSEACARNQAVILAELQPLLATTTRVLEIGSGSGQHAVHFAAALPHLRWQPTDLAAHLPDLGANLLRFGSDNIDPPLALDVTQEPWPAGPVDAIYTANTLHIMGWPQAVALLQGAGRLLEPGGLLCIYGPFRYAGRYTSASNAEFDRWLQQRDPCSAIRDVEAIRDQAHACGFALERDISMPANNQLLVWRKAV</sequence>
<proteinExistence type="predicted"/>